<dbReference type="InterPro" id="IPR013078">
    <property type="entry name" value="His_Pase_superF_clade-1"/>
</dbReference>
<dbReference type="SUPFAM" id="SSF53254">
    <property type="entry name" value="Phosphoglycerate mutase-like"/>
    <property type="match status" value="1"/>
</dbReference>
<dbReference type="InterPro" id="IPR001345">
    <property type="entry name" value="PG/BPGM_mutase_AS"/>
</dbReference>
<organism evidence="7 8">
    <name type="scientific">Thraustotheca clavata</name>
    <dbReference type="NCBI Taxonomy" id="74557"/>
    <lineage>
        <taxon>Eukaryota</taxon>
        <taxon>Sar</taxon>
        <taxon>Stramenopiles</taxon>
        <taxon>Oomycota</taxon>
        <taxon>Saprolegniomycetes</taxon>
        <taxon>Saprolegniales</taxon>
        <taxon>Achlyaceae</taxon>
        <taxon>Thraustotheca</taxon>
    </lineage>
</organism>
<proteinExistence type="inferred from homology"/>
<dbReference type="EC" id="5.4.2.11" evidence="2"/>
<evidence type="ECO:0000313" key="7">
    <source>
        <dbReference type="EMBL" id="OQR99807.1"/>
    </source>
</evidence>
<dbReference type="CDD" id="cd07067">
    <property type="entry name" value="HP_PGM_like"/>
    <property type="match status" value="1"/>
</dbReference>
<feature type="binding site" evidence="5">
    <location>
        <begin position="89"/>
        <end position="96"/>
    </location>
    <ligand>
        <name>substrate</name>
    </ligand>
</feature>
<dbReference type="InterPro" id="IPR029033">
    <property type="entry name" value="His_PPase_superfam"/>
</dbReference>
<dbReference type="Proteomes" id="UP000243217">
    <property type="component" value="Unassembled WGS sequence"/>
</dbReference>
<dbReference type="Gene3D" id="3.40.50.1240">
    <property type="entry name" value="Phosphoglycerate mutase-like"/>
    <property type="match status" value="1"/>
</dbReference>
<accession>A0A1V9ZP84</accession>
<keyword evidence="4" id="KW-0413">Isomerase</keyword>
<dbReference type="GO" id="GO:0004619">
    <property type="term" value="F:phosphoglycerate mutase activity"/>
    <property type="evidence" value="ECO:0007669"/>
    <property type="project" value="UniProtKB-EC"/>
</dbReference>
<keyword evidence="3" id="KW-0324">Glycolysis</keyword>
<evidence type="ECO:0000256" key="5">
    <source>
        <dbReference type="PIRSR" id="PIRSR613078-2"/>
    </source>
</evidence>
<feature type="site" description="Transition state stabilizer" evidence="6">
    <location>
        <position position="268"/>
    </location>
</feature>
<comment type="similarity">
    <text evidence="1">Belongs to the phosphoglycerate mutase family. BPG-dependent PGAM subfamily.</text>
</comment>
<dbReference type="PROSITE" id="PS00175">
    <property type="entry name" value="PG_MUTASE"/>
    <property type="match status" value="1"/>
</dbReference>
<evidence type="ECO:0000256" key="3">
    <source>
        <dbReference type="ARBA" id="ARBA00023152"/>
    </source>
</evidence>
<dbReference type="GO" id="GO:0006096">
    <property type="term" value="P:glycolytic process"/>
    <property type="evidence" value="ECO:0007669"/>
    <property type="project" value="UniProtKB-KW"/>
</dbReference>
<reference evidence="7 8" key="1">
    <citation type="journal article" date="2014" name="Genome Biol. Evol.">
        <title>The secreted proteins of Achlya hypogyna and Thraustotheca clavata identify the ancestral oomycete secretome and reveal gene acquisitions by horizontal gene transfer.</title>
        <authorList>
            <person name="Misner I."/>
            <person name="Blouin N."/>
            <person name="Leonard G."/>
            <person name="Richards T.A."/>
            <person name="Lane C.E."/>
        </authorList>
    </citation>
    <scope>NUCLEOTIDE SEQUENCE [LARGE SCALE GENOMIC DNA]</scope>
    <source>
        <strain evidence="7 8">ATCC 34112</strain>
    </source>
</reference>
<name>A0A1V9ZP84_9STRA</name>
<dbReference type="EMBL" id="JNBS01001782">
    <property type="protein sequence ID" value="OQR99807.1"/>
    <property type="molecule type" value="Genomic_DNA"/>
</dbReference>
<evidence type="ECO:0000256" key="2">
    <source>
        <dbReference type="ARBA" id="ARBA00012028"/>
    </source>
</evidence>
<evidence type="ECO:0000256" key="1">
    <source>
        <dbReference type="ARBA" id="ARBA00006717"/>
    </source>
</evidence>
<comment type="caution">
    <text evidence="7">The sequence shown here is derived from an EMBL/GenBank/DDBJ whole genome shotgun (WGS) entry which is preliminary data.</text>
</comment>
<evidence type="ECO:0000256" key="4">
    <source>
        <dbReference type="ARBA" id="ARBA00023235"/>
    </source>
</evidence>
<evidence type="ECO:0000256" key="6">
    <source>
        <dbReference type="PIRSR" id="PIRSR613078-3"/>
    </source>
</evidence>
<dbReference type="Pfam" id="PF00300">
    <property type="entry name" value="His_Phos_1"/>
    <property type="match status" value="2"/>
</dbReference>
<gene>
    <name evidence="7" type="ORF">THRCLA_06383</name>
</gene>
<dbReference type="AlphaFoldDB" id="A0A1V9ZP84"/>
<evidence type="ECO:0000313" key="8">
    <source>
        <dbReference type="Proteomes" id="UP000243217"/>
    </source>
</evidence>
<dbReference type="STRING" id="74557.A0A1V9ZP84"/>
<keyword evidence="8" id="KW-1185">Reference proteome</keyword>
<protein>
    <recommendedName>
        <fullName evidence="2">phosphoglycerate mutase (2,3-diphosphoglycerate-dependent)</fullName>
        <ecNumber evidence="2">5.4.2.11</ecNumber>
    </recommendedName>
</protein>
<dbReference type="SMART" id="SM00855">
    <property type="entry name" value="PGAM"/>
    <property type="match status" value="1"/>
</dbReference>
<dbReference type="OrthoDB" id="354304at2759"/>
<dbReference type="InterPro" id="IPR005952">
    <property type="entry name" value="Phosphogly_mut1"/>
</dbReference>
<feature type="binding site" evidence="5">
    <location>
        <position position="146"/>
    </location>
    <ligand>
        <name>substrate</name>
    </ligand>
</feature>
<dbReference type="PANTHER" id="PTHR11931">
    <property type="entry name" value="PHOSPHOGLYCERATE MUTASE"/>
    <property type="match status" value="1"/>
</dbReference>
<sequence length="341" mass="38621">MKEMTACAIAGICVGIYVQYVWYEGTKKRIQAKDERGLYVRKASVTCEYCCAPEPHILPHSHSMVWDDNMQLMYMEKHPESTGRLILMRHGQSVWNRKPDRPDDTWRYAGTVDIPLSDVGIQEALQAGESLQNIPLDMVFCSQMDRARATVSLALSIHESGRTPIIVYNSPLDRPDFEDLYDVDDPTHFAIPVYVTPTLNERNFGSLQGVPSTQHPKNLAPIRNEFNLKFPGEKGESCADIEARTMPFFNKFIVPQLAAGKNVLVSTHGFVIRTIMKSLENMDENFFNAQMKLEKSNPNECRLLAPTGVPIMYQYENGAFIPVPQSRRDRAKSIARSAPTY</sequence>